<name>A0A8J9VHR6_BRALA</name>
<protein>
    <submittedName>
        <fullName evidence="2">TGOLN2 protein</fullName>
    </submittedName>
</protein>
<organism evidence="2 3">
    <name type="scientific">Branchiostoma lanceolatum</name>
    <name type="common">Common lancelet</name>
    <name type="synonym">Amphioxus lanceolatum</name>
    <dbReference type="NCBI Taxonomy" id="7740"/>
    <lineage>
        <taxon>Eukaryota</taxon>
        <taxon>Metazoa</taxon>
        <taxon>Chordata</taxon>
        <taxon>Cephalochordata</taxon>
        <taxon>Leptocardii</taxon>
        <taxon>Amphioxiformes</taxon>
        <taxon>Branchiostomatidae</taxon>
        <taxon>Branchiostoma</taxon>
    </lineage>
</organism>
<sequence>MELTDKVSEYFISNSDTFPATIFGSAAVLSFFEGSVASTVLLNFSSPCVEKEEAESFLTEVIAADSNNTLGIALRAVYEVCSDEYCSSESSCIVVDSDRECREDNTSNNSSPNDTHLYGRNYRTDNRKDNNTNYNCDYSEINTTNYSKEHNTINSTTYNRGHNRENNASRHKPYDDASNITNNNSPNDDTSNNSQNDDASNNSPNDDASNNSPNDDASNNSPNDDASNNSPNDDASNNSPNYDASNNSPNDDASNNSPNDDASNNSPNDDASNNSPNDDASNNSPNDDASNNSTNDDASNNSPNYDTSNNSPNDDASNNSTNDDASNNSPNDDASNNSPNDDASNNSPNDDASNNTNNNSPNDDASNNTSYHRDDNASNNSSPNDTHLYGRNYSTDNRKDNNTNYNCDYSEINATKYSKKHNTINSKTYNRGHNRDNSACYDNGADQCSTIDHQRLNDYSQANNTFGINTDRPKRNQLDHQRLNNYTQADNTFAIDSRWPKYNCHKNDIFYCEAKFFFDCHDRRDKVDHQQLEYFSTVDNTCRIDTERPKRNQLDHQQFSNNKAADNTCRIDDCRSKHDCPKNGTFYYNYDSKCFKRGCQHFGKCQHCWPVYGSFVDCHNRRNQLDNQQRYNNIPADNTGGIDTCNSKYDRKNDRDSYFQAKYRTKHLDVYSRRDNCACSDNGADYHRRIVYTSIYNDYNNKAADNTCRIDDCRSKYDCPKNGTFYCEAKRNHLDHQQFSNNKAANNTCRIDDYRSKHDCPKNGTFYCEAKRNHLDSQQRKKIIPADNTGRIDTCNSKYYRKNDRPSYFEAKYRAKHVDVYSRRDNFACNDDANNTYGIDIGREKSNLPKNHISHSPCNNRAKHCIVNCWSFYNCQNRRNHLDHQQFSNNKTADNTCRIDDCRSKHDCPKNGTFYCEAKSFYNCHNRRNQLHHKHFSNNKTADNTCRIDDCRSKYDCPKNGTFYCEAKRNHLDYKYFQNFSPANNTYGIDIGRQKSNVAKNHISHRSCNNRAKHCIINCWLFHNRRRNIDHQQFENNTPVDNTCRIHTGGPKYDRSYNHIFYGEAKRNHVDHQQLENFSPADNNRRIDDCWEKYRRLKDQHWNWSFHYCSNVYTSIDNDECQHIGQHSGRSFNCLRINRSFNKFHNGSSQIDHQQKFSPTNNTFGNDIGKPKYDCTKNQISNSAGKYRANHSDVFCSRDNFACRYNGADNYSRIVYANNCNAEYNRLTSQHFRDNCASYEHNRTVYTNIHNNEYNKRLFFGKFFNLRDCQYYACIKHRSHSNHTSNDDCDNNSTGYHWHEHCFPEASNYECRNVFHVYFKDYRTLFHWYNIWNQIDHQQCKKFSPTNNTFGNDIDWPEYDCPKNPIFNSSGNYRGNHFDVFSSRDNFGYYCIGADKHSRILYANIYNDEYNKLISQHFRKRNQLDHQELKNYNSFDNTHRIDIGRAKYERAKNNICYVEGKYRAKHFNCYCSRDNFACYDNGADKQCTIVYTNTYNDECNKPLFHHFGRFFNRQTVYKTIRHYHNKRNQLDHQQFGNFSSSYIRIYNGRPKYDRPKNQIYYIKCKYRAKHFDVYG</sequence>
<proteinExistence type="predicted"/>
<gene>
    <name evidence="2" type="primary">TGOLN2</name>
    <name evidence="2" type="ORF">BLAG_LOCUS2751</name>
</gene>
<feature type="compositionally biased region" description="Low complexity" evidence="1">
    <location>
        <begin position="106"/>
        <end position="115"/>
    </location>
</feature>
<evidence type="ECO:0000256" key="1">
    <source>
        <dbReference type="SAM" id="MobiDB-lite"/>
    </source>
</evidence>
<feature type="compositionally biased region" description="Polar residues" evidence="1">
    <location>
        <begin position="147"/>
        <end position="160"/>
    </location>
</feature>
<dbReference type="OrthoDB" id="10240933at2759"/>
<feature type="region of interest" description="Disordered" evidence="1">
    <location>
        <begin position="99"/>
        <end position="134"/>
    </location>
</feature>
<keyword evidence="3" id="KW-1185">Reference proteome</keyword>
<feature type="region of interest" description="Disordered" evidence="1">
    <location>
        <begin position="147"/>
        <end position="405"/>
    </location>
</feature>
<dbReference type="EMBL" id="OV696695">
    <property type="protein sequence ID" value="CAH1237980.1"/>
    <property type="molecule type" value="Genomic_DNA"/>
</dbReference>
<feature type="compositionally biased region" description="Low complexity" evidence="1">
    <location>
        <begin position="176"/>
        <end position="370"/>
    </location>
</feature>
<reference evidence="2" key="1">
    <citation type="submission" date="2022-01" db="EMBL/GenBank/DDBJ databases">
        <authorList>
            <person name="Braso-Vives M."/>
        </authorList>
    </citation>
    <scope>NUCLEOTIDE SEQUENCE</scope>
</reference>
<evidence type="ECO:0000313" key="3">
    <source>
        <dbReference type="Proteomes" id="UP000838412"/>
    </source>
</evidence>
<evidence type="ECO:0000313" key="2">
    <source>
        <dbReference type="EMBL" id="CAH1237980.1"/>
    </source>
</evidence>
<feature type="compositionally biased region" description="Basic and acidic residues" evidence="1">
    <location>
        <begin position="162"/>
        <end position="175"/>
    </location>
</feature>
<dbReference type="Proteomes" id="UP000838412">
    <property type="component" value="Chromosome 10"/>
</dbReference>
<accession>A0A8J9VHR6</accession>